<proteinExistence type="predicted"/>
<reference evidence="3" key="1">
    <citation type="submission" date="2020-05" db="EMBL/GenBank/DDBJ databases">
        <authorList>
            <person name="Chiriac C."/>
            <person name="Salcher M."/>
            <person name="Ghai R."/>
            <person name="Kavagutti S V."/>
        </authorList>
    </citation>
    <scope>NUCLEOTIDE SEQUENCE</scope>
</reference>
<dbReference type="EMBL" id="CAFBQU010000012">
    <property type="protein sequence ID" value="CAB5063978.1"/>
    <property type="molecule type" value="Genomic_DNA"/>
</dbReference>
<evidence type="ECO:0000313" key="3">
    <source>
        <dbReference type="EMBL" id="CAB5018974.1"/>
    </source>
</evidence>
<sequence>MADGIVRAAGGVVWRTNGNNRVELLLVHRPGEGYDDWTFPKGKRDDIDSSEEDCAVREVWEETGYHCRLGHEIARINYIDRKGRPKRVRYWTMTVSGGAESYSNEVDAMMWMPIDRARKKITYERDLLVIDCFENFLRSGLTE</sequence>
<dbReference type="InterPro" id="IPR000086">
    <property type="entry name" value="NUDIX_hydrolase_dom"/>
</dbReference>
<gene>
    <name evidence="3" type="ORF">UFOPK4098_00742</name>
    <name evidence="4" type="ORF">UFOPK4347_00676</name>
</gene>
<dbReference type="InterPro" id="IPR051325">
    <property type="entry name" value="Nudix_hydrolase_domain"/>
</dbReference>
<dbReference type="GO" id="GO:0006167">
    <property type="term" value="P:AMP biosynthetic process"/>
    <property type="evidence" value="ECO:0007669"/>
    <property type="project" value="TreeGrafter"/>
</dbReference>
<accession>A0A6J7QXR4</accession>
<evidence type="ECO:0000313" key="4">
    <source>
        <dbReference type="EMBL" id="CAB5063978.1"/>
    </source>
</evidence>
<name>A0A6J7QXR4_9ZZZZ</name>
<keyword evidence="1" id="KW-0378">Hydrolase</keyword>
<dbReference type="CDD" id="cd03673">
    <property type="entry name" value="NUDIX_Ap6A_hydrolase"/>
    <property type="match status" value="1"/>
</dbReference>
<protein>
    <submittedName>
        <fullName evidence="3">Unannotated protein</fullName>
    </submittedName>
</protein>
<dbReference type="Gene3D" id="3.90.79.10">
    <property type="entry name" value="Nucleoside Triphosphate Pyrophosphohydrolase"/>
    <property type="match status" value="1"/>
</dbReference>
<dbReference type="SUPFAM" id="SSF55811">
    <property type="entry name" value="Nudix"/>
    <property type="match status" value="1"/>
</dbReference>
<dbReference type="PANTHER" id="PTHR21340">
    <property type="entry name" value="DIADENOSINE 5,5-P1,P4-TETRAPHOSPHATE PYROPHOSPHOHYDROLASE MUTT"/>
    <property type="match status" value="1"/>
</dbReference>
<dbReference type="GO" id="GO:0004081">
    <property type="term" value="F:bis(5'-nucleosyl)-tetraphosphatase (asymmetrical) activity"/>
    <property type="evidence" value="ECO:0007669"/>
    <property type="project" value="TreeGrafter"/>
</dbReference>
<dbReference type="EMBL" id="CAFBPN010000031">
    <property type="protein sequence ID" value="CAB5018974.1"/>
    <property type="molecule type" value="Genomic_DNA"/>
</dbReference>
<dbReference type="AlphaFoldDB" id="A0A6J7QXR4"/>
<evidence type="ECO:0000256" key="1">
    <source>
        <dbReference type="ARBA" id="ARBA00022801"/>
    </source>
</evidence>
<feature type="domain" description="Nudix hydrolase" evidence="2">
    <location>
        <begin position="4"/>
        <end position="134"/>
    </location>
</feature>
<dbReference type="PANTHER" id="PTHR21340:SF0">
    <property type="entry name" value="BIS(5'-NUCLEOSYL)-TETRAPHOSPHATASE [ASYMMETRICAL]"/>
    <property type="match status" value="1"/>
</dbReference>
<dbReference type="GO" id="GO:0006754">
    <property type="term" value="P:ATP biosynthetic process"/>
    <property type="evidence" value="ECO:0007669"/>
    <property type="project" value="TreeGrafter"/>
</dbReference>
<dbReference type="Pfam" id="PF00293">
    <property type="entry name" value="NUDIX"/>
    <property type="match status" value="1"/>
</dbReference>
<evidence type="ECO:0000259" key="2">
    <source>
        <dbReference type="PROSITE" id="PS51462"/>
    </source>
</evidence>
<dbReference type="InterPro" id="IPR015797">
    <property type="entry name" value="NUDIX_hydrolase-like_dom_sf"/>
</dbReference>
<organism evidence="3">
    <name type="scientific">freshwater metagenome</name>
    <dbReference type="NCBI Taxonomy" id="449393"/>
    <lineage>
        <taxon>unclassified sequences</taxon>
        <taxon>metagenomes</taxon>
        <taxon>ecological metagenomes</taxon>
    </lineage>
</organism>
<dbReference type="PROSITE" id="PS51462">
    <property type="entry name" value="NUDIX"/>
    <property type="match status" value="1"/>
</dbReference>